<dbReference type="Proteomes" id="UP000182284">
    <property type="component" value="Unassembled WGS sequence"/>
</dbReference>
<dbReference type="OrthoDB" id="8454209at2"/>
<dbReference type="RefSeq" id="WP_074647272.1">
    <property type="nucleotide sequence ID" value="NZ_FNBL01000019.1"/>
</dbReference>
<keyword evidence="1" id="KW-0472">Membrane</keyword>
<gene>
    <name evidence="3" type="ORF">SAMN04488117_11917</name>
</gene>
<sequence>MERLKSFVELFQRQRRPGDFVFATAFMVFALVSLMLLPQETRWVDKTPLFAQPAFWPAVGVFMMVGFGAIHLIGSIASERSPGRGKEMLYWARSLEFVAWFLAYVLAVPVIGYLPASLLFSVLLVWRLGYRSVQSFAVAAVFGFTVVAVFKAGLNVKVPSGALYAYLPDSIRTFMMVNF</sequence>
<dbReference type="AlphaFoldDB" id="A0A1G7U0R1"/>
<name>A0A1G7U0R1_9RHOB</name>
<feature type="transmembrane region" description="Helical" evidence="1">
    <location>
        <begin position="20"/>
        <end position="38"/>
    </location>
</feature>
<keyword evidence="1" id="KW-0812">Transmembrane</keyword>
<proteinExistence type="predicted"/>
<feature type="transmembrane region" description="Helical" evidence="1">
    <location>
        <begin position="97"/>
        <end position="126"/>
    </location>
</feature>
<evidence type="ECO:0000313" key="4">
    <source>
        <dbReference type="Proteomes" id="UP000182284"/>
    </source>
</evidence>
<accession>A0A1G7U0R1</accession>
<reference evidence="3 4" key="1">
    <citation type="submission" date="2016-10" db="EMBL/GenBank/DDBJ databases">
        <authorList>
            <person name="de Groot N.N."/>
        </authorList>
    </citation>
    <scope>NUCLEOTIDE SEQUENCE [LARGE SCALE GENOMIC DNA]</scope>
    <source>
        <strain evidence="3 4">DSM 27375</strain>
    </source>
</reference>
<dbReference type="EMBL" id="FNBL01000019">
    <property type="protein sequence ID" value="SDG40380.1"/>
    <property type="molecule type" value="Genomic_DNA"/>
</dbReference>
<evidence type="ECO:0000313" key="3">
    <source>
        <dbReference type="EMBL" id="SDG40380.1"/>
    </source>
</evidence>
<feature type="transmembrane region" description="Helical" evidence="1">
    <location>
        <begin position="58"/>
        <end position="77"/>
    </location>
</feature>
<evidence type="ECO:0000256" key="1">
    <source>
        <dbReference type="SAM" id="Phobius"/>
    </source>
</evidence>
<dbReference type="Pfam" id="PF07331">
    <property type="entry name" value="TctB"/>
    <property type="match status" value="1"/>
</dbReference>
<protein>
    <submittedName>
        <fullName evidence="3">Tripartite tricarboxylate transporter TctB family protein</fullName>
    </submittedName>
</protein>
<organism evidence="3 4">
    <name type="scientific">Celeribacter baekdonensis</name>
    <dbReference type="NCBI Taxonomy" id="875171"/>
    <lineage>
        <taxon>Bacteria</taxon>
        <taxon>Pseudomonadati</taxon>
        <taxon>Pseudomonadota</taxon>
        <taxon>Alphaproteobacteria</taxon>
        <taxon>Rhodobacterales</taxon>
        <taxon>Roseobacteraceae</taxon>
        <taxon>Celeribacter</taxon>
    </lineage>
</organism>
<keyword evidence="1" id="KW-1133">Transmembrane helix</keyword>
<feature type="transmembrane region" description="Helical" evidence="1">
    <location>
        <begin position="132"/>
        <end position="150"/>
    </location>
</feature>
<feature type="domain" description="DUF1468" evidence="2">
    <location>
        <begin position="21"/>
        <end position="159"/>
    </location>
</feature>
<dbReference type="InterPro" id="IPR009936">
    <property type="entry name" value="DUF1468"/>
</dbReference>
<evidence type="ECO:0000259" key="2">
    <source>
        <dbReference type="Pfam" id="PF07331"/>
    </source>
</evidence>